<evidence type="ECO:0000313" key="2">
    <source>
        <dbReference type="EMBL" id="MQN01275.1"/>
    </source>
</evidence>
<evidence type="ECO:0000313" key="3">
    <source>
        <dbReference type="Proteomes" id="UP000460257"/>
    </source>
</evidence>
<dbReference type="InterPro" id="IPR051316">
    <property type="entry name" value="Zinc-reg_GTPase_activator"/>
</dbReference>
<dbReference type="Proteomes" id="UP000460257">
    <property type="component" value="Unassembled WGS sequence"/>
</dbReference>
<gene>
    <name evidence="2" type="ORF">FRC54_04925</name>
</gene>
<organism evidence="2 3">
    <name type="scientific">Candidatus Weimeria bifida</name>
    <dbReference type="NCBI Taxonomy" id="2599074"/>
    <lineage>
        <taxon>Bacteria</taxon>
        <taxon>Bacillati</taxon>
        <taxon>Bacillota</taxon>
        <taxon>Clostridia</taxon>
        <taxon>Lachnospirales</taxon>
        <taxon>Lachnospiraceae</taxon>
        <taxon>Candidatus Weimeria</taxon>
    </lineage>
</organism>
<feature type="domain" description="CobW/HypB/UreG nucleotide-binding" evidence="1">
    <location>
        <begin position="6"/>
        <end position="165"/>
    </location>
</feature>
<protein>
    <submittedName>
        <fullName evidence="2">GTP-binding protein</fullName>
    </submittedName>
</protein>
<sequence length="319" mass="35755">MITIDLITGFLGSGKTTFLRKYVKYLLAQGENICILENDYGAVNVDMMLISDLLGDHCDMEMVSGGCDSDCHRRRFKSKLIEMGMIGYTHVLVEPSGVFDVDEFYDSLSEEPLNRWYKAGAHITIVDAGLRLPLSDTSRYVFASEAANAGVIVFSKTQLNNPEAPSNILKYLNESLASISCRRKLKASETVAKDWNDLTDEDFKRIESAGFKTYGFEKQQVMDEHKYESLYFMEKKFSLDQIKEKASAAINDPECGGIIRIKGFFKDAEKGWMEVNVTKDDFTVAPVENGQDIVIVIGEKLGKEKLAEIFGEPAEVHAD</sequence>
<proteinExistence type="predicted"/>
<comment type="caution">
    <text evidence="2">The sequence shown here is derived from an EMBL/GenBank/DDBJ whole genome shotgun (WGS) entry which is preliminary data.</text>
</comment>
<dbReference type="PANTHER" id="PTHR13748:SF62">
    <property type="entry name" value="COBW DOMAIN-CONTAINING PROTEIN"/>
    <property type="match status" value="1"/>
</dbReference>
<reference evidence="2" key="1">
    <citation type="journal article" date="2020" name="Appl. Environ. Microbiol.">
        <title>Medium-Chain Fatty Acid Synthesis by 'Candidatus Weimeria bifida' gen. nov., sp. nov., and 'Candidatus Pseudoramibacter fermentans' sp. nov.</title>
        <authorList>
            <person name="Scarborough M.J."/>
            <person name="Myers K.S."/>
            <person name="Donohue T.J."/>
            <person name="Noguera D.R."/>
        </authorList>
    </citation>
    <scope>NUCLEOTIDE SEQUENCE</scope>
    <source>
        <strain evidence="2">LCO1.1</strain>
    </source>
</reference>
<dbReference type="PANTHER" id="PTHR13748">
    <property type="entry name" value="COBW-RELATED"/>
    <property type="match status" value="1"/>
</dbReference>
<dbReference type="InterPro" id="IPR027417">
    <property type="entry name" value="P-loop_NTPase"/>
</dbReference>
<dbReference type="InterPro" id="IPR003495">
    <property type="entry name" value="CobW/HypB/UreG_nucleotide-bd"/>
</dbReference>
<keyword evidence="3" id="KW-1185">Reference proteome</keyword>
<dbReference type="Pfam" id="PF02492">
    <property type="entry name" value="cobW"/>
    <property type="match status" value="1"/>
</dbReference>
<name>A0A6N7IY44_9FIRM</name>
<dbReference type="GO" id="GO:0005737">
    <property type="term" value="C:cytoplasm"/>
    <property type="evidence" value="ECO:0007669"/>
    <property type="project" value="TreeGrafter"/>
</dbReference>
<dbReference type="Gene3D" id="3.40.50.300">
    <property type="entry name" value="P-loop containing nucleotide triphosphate hydrolases"/>
    <property type="match status" value="1"/>
</dbReference>
<accession>A0A6N7IY44</accession>
<dbReference type="AlphaFoldDB" id="A0A6N7IY44"/>
<evidence type="ECO:0000259" key="1">
    <source>
        <dbReference type="Pfam" id="PF02492"/>
    </source>
</evidence>
<dbReference type="EMBL" id="VOGC01000004">
    <property type="protein sequence ID" value="MQN01275.1"/>
    <property type="molecule type" value="Genomic_DNA"/>
</dbReference>
<dbReference type="SUPFAM" id="SSF52540">
    <property type="entry name" value="P-loop containing nucleoside triphosphate hydrolases"/>
    <property type="match status" value="1"/>
</dbReference>